<feature type="compositionally biased region" description="Pro residues" evidence="4">
    <location>
        <begin position="29"/>
        <end position="44"/>
    </location>
</feature>
<dbReference type="STRING" id="6184.A0A430QDF0"/>
<accession>A0A430QDF0</accession>
<comment type="subcellular location">
    <subcellularLocation>
        <location evidence="1">Cytoplasm</location>
    </subcellularLocation>
</comment>
<dbReference type="Proteomes" id="UP000290809">
    <property type="component" value="Unassembled WGS sequence"/>
</dbReference>
<dbReference type="InterPro" id="IPR051373">
    <property type="entry name" value="Lin-28_RNA-binding"/>
</dbReference>
<evidence type="ECO:0000313" key="7">
    <source>
        <dbReference type="Proteomes" id="UP000290809"/>
    </source>
</evidence>
<dbReference type="GO" id="GO:0031054">
    <property type="term" value="P:pre-miRNA processing"/>
    <property type="evidence" value="ECO:0007669"/>
    <property type="project" value="TreeGrafter"/>
</dbReference>
<dbReference type="InterPro" id="IPR012340">
    <property type="entry name" value="NA-bd_OB-fold"/>
</dbReference>
<feature type="region of interest" description="Disordered" evidence="4">
    <location>
        <begin position="25"/>
        <end position="44"/>
    </location>
</feature>
<evidence type="ECO:0000313" key="6">
    <source>
        <dbReference type="EMBL" id="RTG85740.1"/>
    </source>
</evidence>
<proteinExistence type="inferred from homology"/>
<dbReference type="InterPro" id="IPR002059">
    <property type="entry name" value="CSP_DNA-bd"/>
</dbReference>
<protein>
    <submittedName>
        <fullName evidence="6">Protein lin-28</fullName>
    </submittedName>
</protein>
<dbReference type="SMART" id="SM00343">
    <property type="entry name" value="ZnF_C2HC"/>
    <property type="match status" value="2"/>
</dbReference>
<sequence>QNFCSSISDIMFRSKYVGSYGSFSREWEPPPQPPPRPPPLPPRIPQEYDPYIGPGKWNRGRIKSFSVTEHFGSIVADFRNLEVFFHQSNVYGISAEQLYPDLPVWFQIRPGVRGLEGYNIQPAIEMREFPSTSRIPWSEPAVRQPLFPLSSEPLRMRRLPERRRTRRFRCYNCGQYASHKAATCPFEPMRRRCYRCRDPNHLIAQCPLLHSLTPHCYLVPGPSTSQVPPRFSEARLRVPQLTLTTAQQQLPQQTQQPFMQYFFPPGFGDDDDDEHDDFRE</sequence>
<comment type="similarity">
    <text evidence="2">Belongs to the lin-28 family.</text>
</comment>
<feature type="non-terminal residue" evidence="6">
    <location>
        <position position="1"/>
    </location>
</feature>
<dbReference type="PROSITE" id="PS51857">
    <property type="entry name" value="CSD_2"/>
    <property type="match status" value="1"/>
</dbReference>
<dbReference type="AlphaFoldDB" id="A0A430QDF0"/>
<dbReference type="PANTHER" id="PTHR46109">
    <property type="entry name" value="PROTEIN LIN-28"/>
    <property type="match status" value="1"/>
</dbReference>
<dbReference type="Pfam" id="PF00098">
    <property type="entry name" value="zf-CCHC"/>
    <property type="match status" value="1"/>
</dbReference>
<reference evidence="6 7" key="1">
    <citation type="journal article" date="2019" name="PLoS Pathog.">
        <title>Genome sequence of the bovine parasite Schistosoma bovis Tanzania.</title>
        <authorList>
            <person name="Oey H."/>
            <person name="Zakrzewski M."/>
            <person name="Gobert G."/>
            <person name="Gravermann K."/>
            <person name="Stoye J."/>
            <person name="Jones M."/>
            <person name="Mcmanus D."/>
            <person name="Krause L."/>
        </authorList>
    </citation>
    <scope>NUCLEOTIDE SEQUENCE [LARGE SCALE GENOMIC DNA]</scope>
    <source>
        <strain evidence="6 7">TAN1997</strain>
    </source>
</reference>
<evidence type="ECO:0000256" key="3">
    <source>
        <dbReference type="ARBA" id="ARBA00022490"/>
    </source>
</evidence>
<name>A0A430QDF0_SCHBO</name>
<dbReference type="Pfam" id="PF00313">
    <property type="entry name" value="CSD"/>
    <property type="match status" value="1"/>
</dbReference>
<dbReference type="GO" id="GO:0005634">
    <property type="term" value="C:nucleus"/>
    <property type="evidence" value="ECO:0007669"/>
    <property type="project" value="TreeGrafter"/>
</dbReference>
<feature type="domain" description="CSD" evidence="5">
    <location>
        <begin position="57"/>
        <end position="122"/>
    </location>
</feature>
<dbReference type="GO" id="GO:0008270">
    <property type="term" value="F:zinc ion binding"/>
    <property type="evidence" value="ECO:0007669"/>
    <property type="project" value="InterPro"/>
</dbReference>
<dbReference type="SUPFAM" id="SSF57756">
    <property type="entry name" value="Retrovirus zinc finger-like domains"/>
    <property type="match status" value="1"/>
</dbReference>
<keyword evidence="3" id="KW-0963">Cytoplasm</keyword>
<dbReference type="InterPro" id="IPR036875">
    <property type="entry name" value="Znf_CCHC_sf"/>
</dbReference>
<dbReference type="SUPFAM" id="SSF50249">
    <property type="entry name" value="Nucleic acid-binding proteins"/>
    <property type="match status" value="1"/>
</dbReference>
<organism evidence="6 7">
    <name type="scientific">Schistosoma bovis</name>
    <name type="common">Blood fluke</name>
    <dbReference type="NCBI Taxonomy" id="6184"/>
    <lineage>
        <taxon>Eukaryota</taxon>
        <taxon>Metazoa</taxon>
        <taxon>Spiralia</taxon>
        <taxon>Lophotrochozoa</taxon>
        <taxon>Platyhelminthes</taxon>
        <taxon>Trematoda</taxon>
        <taxon>Digenea</taxon>
        <taxon>Strigeidida</taxon>
        <taxon>Schistosomatoidea</taxon>
        <taxon>Schistosomatidae</taxon>
        <taxon>Schistosoma</taxon>
    </lineage>
</organism>
<gene>
    <name evidence="6" type="ORF">DC041_0007348</name>
</gene>
<dbReference type="PANTHER" id="PTHR46109:SF1">
    <property type="entry name" value="PROTEIN LIN-28 HOMOLOG"/>
    <property type="match status" value="1"/>
</dbReference>
<comment type="caution">
    <text evidence="6">The sequence shown here is derived from an EMBL/GenBank/DDBJ whole genome shotgun (WGS) entry which is preliminary data.</text>
</comment>
<evidence type="ECO:0000259" key="5">
    <source>
        <dbReference type="PROSITE" id="PS51857"/>
    </source>
</evidence>
<dbReference type="GO" id="GO:0005737">
    <property type="term" value="C:cytoplasm"/>
    <property type="evidence" value="ECO:0007669"/>
    <property type="project" value="UniProtKB-SubCell"/>
</dbReference>
<evidence type="ECO:0000256" key="1">
    <source>
        <dbReference type="ARBA" id="ARBA00004496"/>
    </source>
</evidence>
<evidence type="ECO:0000256" key="4">
    <source>
        <dbReference type="SAM" id="MobiDB-lite"/>
    </source>
</evidence>
<keyword evidence="7" id="KW-1185">Reference proteome</keyword>
<dbReference type="Gene3D" id="4.10.60.10">
    <property type="entry name" value="Zinc finger, CCHC-type"/>
    <property type="match status" value="1"/>
</dbReference>
<evidence type="ECO:0000256" key="2">
    <source>
        <dbReference type="ARBA" id="ARBA00008840"/>
    </source>
</evidence>
<dbReference type="Gene3D" id="2.40.50.140">
    <property type="entry name" value="Nucleic acid-binding proteins"/>
    <property type="match status" value="1"/>
</dbReference>
<dbReference type="EMBL" id="QMKO01001917">
    <property type="protein sequence ID" value="RTG85740.1"/>
    <property type="molecule type" value="Genomic_DNA"/>
</dbReference>
<dbReference type="GO" id="GO:0003729">
    <property type="term" value="F:mRNA binding"/>
    <property type="evidence" value="ECO:0007669"/>
    <property type="project" value="TreeGrafter"/>
</dbReference>
<dbReference type="InterPro" id="IPR001878">
    <property type="entry name" value="Znf_CCHC"/>
</dbReference>